<dbReference type="EC" id="4.2.1.11" evidence="3 11"/>
<dbReference type="Proteomes" id="UP000235589">
    <property type="component" value="Chromosome"/>
</dbReference>
<feature type="binding site" evidence="12">
    <location>
        <position position="322"/>
    </location>
    <ligand>
        <name>substrate</name>
    </ligand>
</feature>
<dbReference type="KEGG" id="mpec:B9O19_01314"/>
<comment type="cofactor">
    <cofactor evidence="13">
        <name>Mg(2+)</name>
        <dbReference type="ChEBI" id="CHEBI:18420"/>
    </cofactor>
    <text evidence="13">Mg(2+) is required for catalysis and for stabilizing the dimer.</text>
</comment>
<dbReference type="SUPFAM" id="SSF54826">
    <property type="entry name" value="Enolase N-terminal domain-like"/>
    <property type="match status" value="1"/>
</dbReference>
<feature type="binding site" evidence="11 13">
    <location>
        <position position="322"/>
    </location>
    <ligand>
        <name>Mg(2+)</name>
        <dbReference type="ChEBI" id="CHEBI:18420"/>
    </ligand>
</feature>
<accession>A0A2K9P2I5</accession>
<feature type="domain" description="Enolase N-terminal" evidence="15">
    <location>
        <begin position="7"/>
        <end position="137"/>
    </location>
</feature>
<comment type="catalytic activity">
    <reaction evidence="10">
        <text>(2R)-2-phosphoglycerate = phosphoenolpyruvate + H2O</text>
        <dbReference type="Rhea" id="RHEA:10164"/>
        <dbReference type="ChEBI" id="CHEBI:15377"/>
        <dbReference type="ChEBI" id="CHEBI:58289"/>
        <dbReference type="ChEBI" id="CHEBI:58702"/>
        <dbReference type="EC" id="4.2.1.11"/>
    </reaction>
    <physiologicalReaction direction="left-to-right" evidence="10">
        <dbReference type="Rhea" id="RHEA:10165"/>
    </physiologicalReaction>
</comment>
<feature type="binding site" evidence="11">
    <location>
        <position position="377"/>
    </location>
    <ligand>
        <name>(2R)-2-phosphoglycerate</name>
        <dbReference type="ChEBI" id="CHEBI:58289"/>
    </ligand>
</feature>
<dbReference type="Gene3D" id="3.20.20.120">
    <property type="entry name" value="Enolase-like C-terminal domain"/>
    <property type="match status" value="1"/>
</dbReference>
<evidence type="ECO:0000256" key="10">
    <source>
        <dbReference type="ARBA" id="ARBA00048951"/>
    </source>
</evidence>
<dbReference type="SFLD" id="SFLDS00001">
    <property type="entry name" value="Enolase"/>
    <property type="match status" value="1"/>
</dbReference>
<feature type="binding site" evidence="12">
    <location>
        <position position="295"/>
    </location>
    <ligand>
        <name>substrate</name>
    </ligand>
</feature>
<protein>
    <recommendedName>
        <fullName evidence="4 11">Enolase</fullName>
        <ecNumber evidence="3 11">4.2.1.11</ecNumber>
    </recommendedName>
    <alternativeName>
        <fullName evidence="11">2-phospho-D-glycerate hydro-lyase</fullName>
    </alternativeName>
    <alternativeName>
        <fullName evidence="11">2-phosphoglycerate dehydratase</fullName>
    </alternativeName>
</protein>
<dbReference type="SUPFAM" id="SSF51604">
    <property type="entry name" value="Enolase C-terminal domain-like"/>
    <property type="match status" value="1"/>
</dbReference>
<feature type="binding site" evidence="11">
    <location>
        <position position="166"/>
    </location>
    <ligand>
        <name>(2R)-2-phosphoglycerate</name>
        <dbReference type="ChEBI" id="CHEBI:58289"/>
    </ligand>
</feature>
<dbReference type="RefSeq" id="WP_102365679.1">
    <property type="nucleotide sequence ID" value="NZ_CP020991.1"/>
</dbReference>
<feature type="binding site" evidence="11 13">
    <location>
        <position position="295"/>
    </location>
    <ligand>
        <name>Mg(2+)</name>
        <dbReference type="ChEBI" id="CHEBI:18420"/>
    </ligand>
</feature>
<dbReference type="GO" id="GO:0000015">
    <property type="term" value="C:phosphopyruvate hydratase complex"/>
    <property type="evidence" value="ECO:0007669"/>
    <property type="project" value="InterPro"/>
</dbReference>
<evidence type="ECO:0000256" key="8">
    <source>
        <dbReference type="ARBA" id="ARBA00023152"/>
    </source>
</evidence>
<dbReference type="InterPro" id="IPR020811">
    <property type="entry name" value="Enolase_N"/>
</dbReference>
<dbReference type="HAMAP" id="MF_00318">
    <property type="entry name" value="Enolase"/>
    <property type="match status" value="1"/>
</dbReference>
<dbReference type="InterPro" id="IPR036849">
    <property type="entry name" value="Enolase-like_C_sf"/>
</dbReference>
<keyword evidence="11" id="KW-0963">Cytoplasm</keyword>
<dbReference type="AlphaFoldDB" id="A0A2K9P2I5"/>
<evidence type="ECO:0000256" key="3">
    <source>
        <dbReference type="ARBA" id="ARBA00012058"/>
    </source>
</evidence>
<feature type="binding site" evidence="12">
    <location>
        <begin position="374"/>
        <end position="377"/>
    </location>
    <ligand>
        <name>substrate</name>
    </ligand>
</feature>
<comment type="caution">
    <text evidence="11">Lacks conserved residue(s) required for the propagation of feature annotation.</text>
</comment>
<dbReference type="InterPro" id="IPR020810">
    <property type="entry name" value="Enolase_C"/>
</dbReference>
<keyword evidence="8 11" id="KW-0324">Glycolysis</keyword>
<evidence type="ECO:0000256" key="9">
    <source>
        <dbReference type="ARBA" id="ARBA00023239"/>
    </source>
</evidence>
<dbReference type="UniPathway" id="UPA00109">
    <property type="reaction ID" value="UER00187"/>
</dbReference>
<gene>
    <name evidence="11" type="primary">eno</name>
    <name evidence="16" type="ORF">B9O19_01314</name>
</gene>
<sequence length="423" mass="46252">MKSYIGIEDIFAHEILDSRGIPTIETEVYTDDGNIGRASVPAVTSPGQYEAHELRDGDQTRYMGNGVLKAVKVVNEHLAEKLTGMNVIDQEAIDRKMISLDGTSNKSKLGSNAILSVSLACAHAAANALGVGLYQYIGGIGGKKMPVPLVNVISGGRHADNSLSFQEFMIAPIGAESFKQGLMWCAQVSHTLKELLRDSGLSASFSDVGGYVPNLSGDEEAIRLIVRAIQKSGYRTGEHFAVAIDAAAGEMYNEAKAVGEEGQYYFWKQNRMLTREDMVKMWNDYCRKYPILSIEDGMAEDDFEGWEVMTDKLGDKIKLVGDNLFVTDKLRLKKGLDLKIANSIIIKPNQIGTLTETLGTIELAKTNGYTPIISCRSGETGDTTIADIAVAVNAKYIKAGALSRGESVQKYNRLLKIEEELRY</sequence>
<evidence type="ECO:0000256" key="1">
    <source>
        <dbReference type="ARBA" id="ARBA00005031"/>
    </source>
</evidence>
<keyword evidence="7 11" id="KW-0460">Magnesium</keyword>
<evidence type="ECO:0000256" key="5">
    <source>
        <dbReference type="ARBA" id="ARBA00022525"/>
    </source>
</evidence>
<feature type="binding site" evidence="11">
    <location>
        <position position="347"/>
    </location>
    <ligand>
        <name>(2R)-2-phosphoglycerate</name>
        <dbReference type="ChEBI" id="CHEBI:58289"/>
    </ligand>
</feature>
<feature type="binding site" evidence="11">
    <location>
        <position position="376"/>
    </location>
    <ligand>
        <name>(2R)-2-phosphoglycerate</name>
        <dbReference type="ChEBI" id="CHEBI:58289"/>
    </ligand>
</feature>
<dbReference type="CDD" id="cd03313">
    <property type="entry name" value="enolase"/>
    <property type="match status" value="1"/>
</dbReference>
<keyword evidence="6 11" id="KW-0479">Metal-binding</keyword>
<dbReference type="SMART" id="SM01192">
    <property type="entry name" value="Enolase_C"/>
    <property type="match status" value="1"/>
</dbReference>
<evidence type="ECO:0000256" key="11">
    <source>
        <dbReference type="HAMAP-Rule" id="MF_00318"/>
    </source>
</evidence>
<dbReference type="OrthoDB" id="9804716at2"/>
<comment type="similarity">
    <text evidence="2 11">Belongs to the enolase family.</text>
</comment>
<dbReference type="SMART" id="SM01193">
    <property type="entry name" value="Enolase_N"/>
    <property type="match status" value="1"/>
</dbReference>
<dbReference type="Pfam" id="PF00113">
    <property type="entry name" value="Enolase_C"/>
    <property type="match status" value="1"/>
</dbReference>
<dbReference type="InterPro" id="IPR000941">
    <property type="entry name" value="Enolase"/>
</dbReference>
<evidence type="ECO:0000256" key="13">
    <source>
        <dbReference type="PIRSR" id="PIRSR001400-3"/>
    </source>
</evidence>
<comment type="pathway">
    <text evidence="1 11">Carbohydrate degradation; glycolysis; pyruvate from D-glyceraldehyde 3-phosphate: step 4/5.</text>
</comment>
<evidence type="ECO:0000256" key="2">
    <source>
        <dbReference type="ARBA" id="ARBA00009604"/>
    </source>
</evidence>
<dbReference type="PANTHER" id="PTHR11902">
    <property type="entry name" value="ENOLASE"/>
    <property type="match status" value="1"/>
</dbReference>
<dbReference type="PROSITE" id="PS00164">
    <property type="entry name" value="ENOLASE"/>
    <property type="match status" value="1"/>
</dbReference>
<feature type="binding site" evidence="12">
    <location>
        <position position="158"/>
    </location>
    <ligand>
        <name>substrate</name>
    </ligand>
</feature>
<feature type="binding site" evidence="12">
    <location>
        <position position="398"/>
    </location>
    <ligand>
        <name>substrate</name>
    </ligand>
</feature>
<organism evidence="16 17">
    <name type="scientific">Monoglobus pectinilyticus</name>
    <dbReference type="NCBI Taxonomy" id="1981510"/>
    <lineage>
        <taxon>Bacteria</taxon>
        <taxon>Bacillati</taxon>
        <taxon>Bacillota</taxon>
        <taxon>Clostridia</taxon>
        <taxon>Monoglobales</taxon>
        <taxon>Monoglobaceae</taxon>
        <taxon>Monoglobus</taxon>
    </lineage>
</organism>
<evidence type="ECO:0000313" key="16">
    <source>
        <dbReference type="EMBL" id="AUO19475.1"/>
    </source>
</evidence>
<dbReference type="GO" id="GO:0000287">
    <property type="term" value="F:magnesium ion binding"/>
    <property type="evidence" value="ECO:0007669"/>
    <property type="project" value="UniProtKB-UniRule"/>
</dbReference>
<feature type="active site" description="Proton acceptor" evidence="11">
    <location>
        <position position="347"/>
    </location>
</feature>
<reference evidence="16 17" key="1">
    <citation type="submission" date="2017-04" db="EMBL/GenBank/DDBJ databases">
        <title>Monoglobus pectinilyticus 14 draft genome.</title>
        <authorList>
            <person name="Kim C."/>
            <person name="Rosendale D.I."/>
            <person name="Kelly W.J."/>
            <person name="Tannock G.W."/>
            <person name="Patchett M.L."/>
            <person name="Jordens J.Z."/>
        </authorList>
    </citation>
    <scope>NUCLEOTIDE SEQUENCE [LARGE SCALE GENOMIC DNA]</scope>
    <source>
        <strain evidence="16 17">14</strain>
    </source>
</reference>
<dbReference type="PRINTS" id="PR00148">
    <property type="entry name" value="ENOLASE"/>
</dbReference>
<keyword evidence="9 11" id="KW-0456">Lyase</keyword>
<dbReference type="GO" id="GO:0009986">
    <property type="term" value="C:cell surface"/>
    <property type="evidence" value="ECO:0007669"/>
    <property type="project" value="UniProtKB-SubCell"/>
</dbReference>
<evidence type="ECO:0000313" key="17">
    <source>
        <dbReference type="Proteomes" id="UP000235589"/>
    </source>
</evidence>
<comment type="cofactor">
    <cofactor evidence="11">
        <name>Mg(2+)</name>
        <dbReference type="ChEBI" id="CHEBI:18420"/>
    </cofactor>
    <text evidence="11">Binds a second Mg(2+) ion via substrate during catalysis.</text>
</comment>
<dbReference type="InterPro" id="IPR029017">
    <property type="entry name" value="Enolase-like_N"/>
</dbReference>
<dbReference type="GO" id="GO:0006096">
    <property type="term" value="P:glycolytic process"/>
    <property type="evidence" value="ECO:0007669"/>
    <property type="project" value="UniProtKB-UniRule"/>
</dbReference>
<feature type="binding site" evidence="11">
    <location>
        <position position="398"/>
    </location>
    <ligand>
        <name>(2R)-2-phosphoglycerate</name>
        <dbReference type="ChEBI" id="CHEBI:58289"/>
    </ligand>
</feature>
<dbReference type="InterPro" id="IPR020809">
    <property type="entry name" value="Enolase_CS"/>
</dbReference>
<evidence type="ECO:0000256" key="6">
    <source>
        <dbReference type="ARBA" id="ARBA00022723"/>
    </source>
</evidence>
<keyword evidence="17" id="KW-1185">Reference proteome</keyword>
<keyword evidence="5 11" id="KW-0964">Secreted</keyword>
<evidence type="ECO:0000259" key="15">
    <source>
        <dbReference type="SMART" id="SM01193"/>
    </source>
</evidence>
<dbReference type="Pfam" id="PF03952">
    <property type="entry name" value="Enolase_N"/>
    <property type="match status" value="1"/>
</dbReference>
<dbReference type="GO" id="GO:0005576">
    <property type="term" value="C:extracellular region"/>
    <property type="evidence" value="ECO:0007669"/>
    <property type="project" value="UniProtKB-SubCell"/>
</dbReference>
<dbReference type="EMBL" id="CP020991">
    <property type="protein sequence ID" value="AUO19475.1"/>
    <property type="molecule type" value="Genomic_DNA"/>
</dbReference>
<evidence type="ECO:0000259" key="14">
    <source>
        <dbReference type="SMART" id="SM01192"/>
    </source>
</evidence>
<dbReference type="GeneID" id="98062714"/>
<dbReference type="PIRSF" id="PIRSF001400">
    <property type="entry name" value="Enolase"/>
    <property type="match status" value="1"/>
</dbReference>
<feature type="domain" description="Enolase C-terminal TIM barrel" evidence="14">
    <location>
        <begin position="142"/>
        <end position="423"/>
    </location>
</feature>
<comment type="subcellular location">
    <subcellularLocation>
        <location evidence="11">Cytoplasm</location>
    </subcellularLocation>
    <subcellularLocation>
        <location evidence="11">Secreted</location>
    </subcellularLocation>
    <subcellularLocation>
        <location evidence="11">Cell surface</location>
    </subcellularLocation>
    <text evidence="11">Fractions of enolase are present in both the cytoplasm and on the cell surface.</text>
</comment>
<name>A0A2K9P2I5_9FIRM</name>
<dbReference type="Gene3D" id="3.30.390.10">
    <property type="entry name" value="Enolase-like, N-terminal domain"/>
    <property type="match status" value="1"/>
</dbReference>
<feature type="binding site" evidence="12">
    <location>
        <position position="167"/>
    </location>
    <ligand>
        <name>substrate</name>
    </ligand>
</feature>
<dbReference type="GO" id="GO:0004634">
    <property type="term" value="F:phosphopyruvate hydratase activity"/>
    <property type="evidence" value="ECO:0007669"/>
    <property type="project" value="UniProtKB-UniRule"/>
</dbReference>
<dbReference type="NCBIfam" id="TIGR01060">
    <property type="entry name" value="eno"/>
    <property type="match status" value="1"/>
</dbReference>
<evidence type="ECO:0000256" key="4">
    <source>
        <dbReference type="ARBA" id="ARBA00017068"/>
    </source>
</evidence>
<dbReference type="PANTHER" id="PTHR11902:SF1">
    <property type="entry name" value="ENOLASE"/>
    <property type="match status" value="1"/>
</dbReference>
<evidence type="ECO:0000256" key="12">
    <source>
        <dbReference type="PIRSR" id="PIRSR001400-2"/>
    </source>
</evidence>
<comment type="function">
    <text evidence="11">Catalyzes the reversible conversion of 2-phosphoglycerate (2-PG) into phosphoenolpyruvate (PEP). It is essential for the degradation of carbohydrates via glycolysis.</text>
</comment>
<feature type="binding site" evidence="11 13">
    <location>
        <position position="245"/>
    </location>
    <ligand>
        <name>Mg(2+)</name>
        <dbReference type="ChEBI" id="CHEBI:18420"/>
    </ligand>
</feature>
<evidence type="ECO:0000256" key="7">
    <source>
        <dbReference type="ARBA" id="ARBA00022842"/>
    </source>
</evidence>
<proteinExistence type="inferred from homology"/>